<keyword evidence="5" id="KW-0547">Nucleotide-binding</keyword>
<dbReference type="CDD" id="cd02213">
    <property type="entry name" value="cupin_PMI_typeII_C"/>
    <property type="match status" value="1"/>
</dbReference>
<dbReference type="InterPro" id="IPR001538">
    <property type="entry name" value="Man6P_isomerase-2_C"/>
</dbReference>
<gene>
    <name evidence="12" type="primary">algA</name>
    <name evidence="12" type="ORF">ebA4723</name>
</gene>
<evidence type="ECO:0000256" key="3">
    <source>
        <dbReference type="ARBA" id="ARBA00022679"/>
    </source>
</evidence>
<dbReference type="GO" id="GO:0009298">
    <property type="term" value="P:GDP-mannose biosynthetic process"/>
    <property type="evidence" value="ECO:0007669"/>
    <property type="project" value="TreeGrafter"/>
</dbReference>
<dbReference type="PANTHER" id="PTHR46390:SF1">
    <property type="entry name" value="MANNOSE-1-PHOSPHATE GUANYLYLTRANSFERASE"/>
    <property type="match status" value="1"/>
</dbReference>
<dbReference type="PANTHER" id="PTHR46390">
    <property type="entry name" value="MANNOSE-1-PHOSPHATE GUANYLYLTRANSFERASE"/>
    <property type="match status" value="1"/>
</dbReference>
<evidence type="ECO:0000259" key="11">
    <source>
        <dbReference type="Pfam" id="PF22640"/>
    </source>
</evidence>
<keyword evidence="4 12" id="KW-0548">Nucleotidyltransferase</keyword>
<dbReference type="HOGENOM" id="CLU_035527_1_0_4"/>
<dbReference type="GO" id="GO:0005525">
    <property type="term" value="F:GTP binding"/>
    <property type="evidence" value="ECO:0007669"/>
    <property type="project" value="UniProtKB-KW"/>
</dbReference>
<feature type="domain" description="MannoseP isomerase/GMP-like beta-helix" evidence="11">
    <location>
        <begin position="381"/>
        <end position="428"/>
    </location>
</feature>
<evidence type="ECO:0000259" key="10">
    <source>
        <dbReference type="Pfam" id="PF01050"/>
    </source>
</evidence>
<organism evidence="12 13">
    <name type="scientific">Aromatoleum aromaticum (strain DSM 19018 / LMG 30748 / EbN1)</name>
    <name type="common">Azoarcus sp. (strain EbN1)</name>
    <dbReference type="NCBI Taxonomy" id="76114"/>
    <lineage>
        <taxon>Bacteria</taxon>
        <taxon>Pseudomonadati</taxon>
        <taxon>Pseudomonadota</taxon>
        <taxon>Betaproteobacteria</taxon>
        <taxon>Rhodocyclales</taxon>
        <taxon>Rhodocyclaceae</taxon>
        <taxon>Aromatoleum</taxon>
    </lineage>
</organism>
<dbReference type="InterPro" id="IPR005835">
    <property type="entry name" value="NTP_transferase_dom"/>
</dbReference>
<dbReference type="EC" id="2.7.7.13" evidence="2"/>
<evidence type="ECO:0000256" key="1">
    <source>
        <dbReference type="ARBA" id="ARBA00006115"/>
    </source>
</evidence>
<dbReference type="InterPro" id="IPR014710">
    <property type="entry name" value="RmlC-like_jellyroll"/>
</dbReference>
<dbReference type="InterPro" id="IPR051161">
    <property type="entry name" value="Mannose-6P_isomerase_type2"/>
</dbReference>
<dbReference type="FunFam" id="2.60.120.10:FF:000032">
    <property type="entry name" value="Mannose-1-phosphate guanylyltransferase/mannose-6-phosphate isomerase"/>
    <property type="match status" value="1"/>
</dbReference>
<dbReference type="GO" id="GO:0004475">
    <property type="term" value="F:mannose-1-phosphate guanylyltransferase (GTP) activity"/>
    <property type="evidence" value="ECO:0007669"/>
    <property type="project" value="UniProtKB-EC"/>
</dbReference>
<dbReference type="Pfam" id="PF01050">
    <property type="entry name" value="MannoseP_isomer"/>
    <property type="match status" value="1"/>
</dbReference>
<dbReference type="Pfam" id="PF22640">
    <property type="entry name" value="ManC_GMP_beta-helix"/>
    <property type="match status" value="1"/>
</dbReference>
<dbReference type="InterPro" id="IPR029044">
    <property type="entry name" value="Nucleotide-diphossugar_trans"/>
</dbReference>
<dbReference type="CDD" id="cd02509">
    <property type="entry name" value="GDP-M1P_Guanylyltransferase"/>
    <property type="match status" value="1"/>
</dbReference>
<dbReference type="Proteomes" id="UP000006552">
    <property type="component" value="Chromosome"/>
</dbReference>
<dbReference type="Gene3D" id="3.90.550.10">
    <property type="entry name" value="Spore Coat Polysaccharide Biosynthesis Protein SpsA, Chain A"/>
    <property type="match status" value="1"/>
</dbReference>
<dbReference type="GO" id="GO:0000271">
    <property type="term" value="P:polysaccharide biosynthetic process"/>
    <property type="evidence" value="ECO:0007669"/>
    <property type="project" value="InterPro"/>
</dbReference>
<keyword evidence="3 12" id="KW-0808">Transferase</keyword>
<evidence type="ECO:0000313" key="12">
    <source>
        <dbReference type="EMBL" id="CAI08791.1"/>
    </source>
</evidence>
<feature type="domain" description="Nucleotidyl transferase" evidence="9">
    <location>
        <begin position="75"/>
        <end position="366"/>
    </location>
</feature>
<dbReference type="InterPro" id="IPR011051">
    <property type="entry name" value="RmlC_Cupin_sf"/>
</dbReference>
<evidence type="ECO:0000256" key="6">
    <source>
        <dbReference type="ARBA" id="ARBA00023134"/>
    </source>
</evidence>
<evidence type="ECO:0000256" key="2">
    <source>
        <dbReference type="ARBA" id="ARBA00012387"/>
    </source>
</evidence>
<evidence type="ECO:0000256" key="7">
    <source>
        <dbReference type="ARBA" id="ARBA00047343"/>
    </source>
</evidence>
<comment type="similarity">
    <text evidence="1 8">Belongs to the mannose-6-phosphate isomerase type 2 family.</text>
</comment>
<dbReference type="InterPro" id="IPR006375">
    <property type="entry name" value="Man1P_GuaTrfase/Man6P_Isoase"/>
</dbReference>
<dbReference type="eggNOG" id="COG0662">
    <property type="taxonomic scope" value="Bacteria"/>
</dbReference>
<dbReference type="InterPro" id="IPR049577">
    <property type="entry name" value="GMPP_N"/>
</dbReference>
<keyword evidence="13" id="KW-1185">Reference proteome</keyword>
<protein>
    <recommendedName>
        <fullName evidence="2">mannose-1-phosphate guanylyltransferase</fullName>
        <ecNumber evidence="2">2.7.7.13</ecNumber>
    </recommendedName>
</protein>
<reference evidence="12 13" key="1">
    <citation type="journal article" date="2005" name="Arch. Microbiol.">
        <title>The genome sequence of an anaerobic aromatic-degrading denitrifying bacterium, strain EbN1.</title>
        <authorList>
            <person name="Rabus R."/>
            <person name="Kube M."/>
            <person name="Heider J."/>
            <person name="Beck A."/>
            <person name="Heitmann K."/>
            <person name="Widdel F."/>
            <person name="Reinhardt R."/>
        </authorList>
    </citation>
    <scope>NUCLEOTIDE SEQUENCE [LARGE SCALE GENOMIC DNA]</scope>
    <source>
        <strain evidence="12 13">EbN1</strain>
    </source>
</reference>
<comment type="catalytic activity">
    <reaction evidence="7">
        <text>alpha-D-mannose 1-phosphate + GTP + H(+) = GDP-alpha-D-mannose + diphosphate</text>
        <dbReference type="Rhea" id="RHEA:15229"/>
        <dbReference type="ChEBI" id="CHEBI:15378"/>
        <dbReference type="ChEBI" id="CHEBI:33019"/>
        <dbReference type="ChEBI" id="CHEBI:37565"/>
        <dbReference type="ChEBI" id="CHEBI:57527"/>
        <dbReference type="ChEBI" id="CHEBI:58409"/>
        <dbReference type="EC" id="2.7.7.13"/>
    </reaction>
</comment>
<dbReference type="eggNOG" id="COG0836">
    <property type="taxonomic scope" value="Bacteria"/>
</dbReference>
<feature type="domain" description="Mannose-6-phosphate isomerase type II C-terminal" evidence="10">
    <location>
        <begin position="435"/>
        <end position="546"/>
    </location>
</feature>
<dbReference type="Gene3D" id="2.60.120.10">
    <property type="entry name" value="Jelly Rolls"/>
    <property type="match status" value="1"/>
</dbReference>
<dbReference type="Pfam" id="PF00483">
    <property type="entry name" value="NTP_transferase"/>
    <property type="match status" value="1"/>
</dbReference>
<dbReference type="InterPro" id="IPR054566">
    <property type="entry name" value="ManC/GMP-like_b-helix"/>
</dbReference>
<dbReference type="EMBL" id="CR555306">
    <property type="protein sequence ID" value="CAI08791.1"/>
    <property type="molecule type" value="Genomic_DNA"/>
</dbReference>
<evidence type="ECO:0000313" key="13">
    <source>
        <dbReference type="Proteomes" id="UP000006552"/>
    </source>
</evidence>
<dbReference type="AlphaFoldDB" id="Q5P1M3"/>
<keyword evidence="6" id="KW-0342">GTP-binding</keyword>
<dbReference type="SUPFAM" id="SSF51182">
    <property type="entry name" value="RmlC-like cupins"/>
    <property type="match status" value="1"/>
</dbReference>
<evidence type="ECO:0000259" key="9">
    <source>
        <dbReference type="Pfam" id="PF00483"/>
    </source>
</evidence>
<sequence length="551" mass="59680">MTVSPAGSPCRRGRRAAASGHFSVRGITLSCSRPKWQTGFYRILARAGQCLYPTPACAHAGSYRISTDPAMKLHPVILSGGSGTRLWPLSREQYPKQLLALIGDDTMLQQTALRLAGFSGGLPVSDQPLVVCNEEYRFITAEQMRAAGCPTNHILLEPVGRNTAPALTLAALTVRRDSDDGVLLVMPADHVIRDREAFHRAIDIGIEAALAGAMVTFGIVPERAETGYGYIRVGAEASPGIHAVASFVEKPDAGTAAEYVASGAYLWNSGLFMVKAGVWLKALGHFNPEMLAACESALETAGRDADFVRVGCEAFQACPSDSIDYAVMEKLAATPELGIAPQVVPMSVGWSDVGAWDALWTLADKDDDGNSGRGDVMFEGTTGSLVHATSRMVVCLGVEELVIVETPDAVMVARKDQTQDVKKIVARLKSDSRPQALAHRKIHRPWGCYDSIDTGGRFQVKHIEVKPGASLSLQMHHHRAEHWIVVRGTARVTRGDETFLLSENQSTYIPLGVTHRLENPGKMLLEMIEVQSGSYLGEDDIVRFEDTYGRS</sequence>
<evidence type="ECO:0000256" key="4">
    <source>
        <dbReference type="ARBA" id="ARBA00022695"/>
    </source>
</evidence>
<dbReference type="NCBIfam" id="TIGR01479">
    <property type="entry name" value="GMP_PMI"/>
    <property type="match status" value="1"/>
</dbReference>
<accession>Q5P1M3</accession>
<dbReference type="FunFam" id="3.90.550.10:FF:000046">
    <property type="entry name" value="Mannose-1-phosphate guanylyltransferase (GDP)"/>
    <property type="match status" value="1"/>
</dbReference>
<proteinExistence type="inferred from homology"/>
<dbReference type="SUPFAM" id="SSF53448">
    <property type="entry name" value="Nucleotide-diphospho-sugar transferases"/>
    <property type="match status" value="1"/>
</dbReference>
<evidence type="ECO:0000256" key="5">
    <source>
        <dbReference type="ARBA" id="ARBA00022741"/>
    </source>
</evidence>
<evidence type="ECO:0000256" key="8">
    <source>
        <dbReference type="RuleBase" id="RU004190"/>
    </source>
</evidence>
<dbReference type="KEGG" id="eba:ebA4723"/>
<name>Q5P1M3_AROAE</name>
<dbReference type="STRING" id="76114.ebA4723"/>